<organism evidence="6 7">
    <name type="scientific">Billgrantia montanilacus</name>
    <dbReference type="NCBI Taxonomy" id="2282305"/>
    <lineage>
        <taxon>Bacteria</taxon>
        <taxon>Pseudomonadati</taxon>
        <taxon>Pseudomonadota</taxon>
        <taxon>Gammaproteobacteria</taxon>
        <taxon>Oceanospirillales</taxon>
        <taxon>Halomonadaceae</taxon>
        <taxon>Billgrantia</taxon>
    </lineage>
</organism>
<feature type="transmembrane region" description="Helical" evidence="5">
    <location>
        <begin position="116"/>
        <end position="134"/>
    </location>
</feature>
<keyword evidence="3 5" id="KW-1133">Transmembrane helix</keyword>
<evidence type="ECO:0000256" key="1">
    <source>
        <dbReference type="ARBA" id="ARBA00004127"/>
    </source>
</evidence>
<dbReference type="Pfam" id="PF04191">
    <property type="entry name" value="PEMT"/>
    <property type="match status" value="1"/>
</dbReference>
<keyword evidence="2 5" id="KW-0812">Transmembrane</keyword>
<dbReference type="GO" id="GO:0012505">
    <property type="term" value="C:endomembrane system"/>
    <property type="evidence" value="ECO:0007669"/>
    <property type="project" value="UniProtKB-SubCell"/>
</dbReference>
<comment type="subcellular location">
    <subcellularLocation>
        <location evidence="1">Endomembrane system</location>
        <topology evidence="1">Multi-pass membrane protein</topology>
    </subcellularLocation>
</comment>
<keyword evidence="6" id="KW-0489">Methyltransferase</keyword>
<protein>
    <submittedName>
        <fullName evidence="6">Isoprenylcysteine carboxylmethyltransferase family protein</fullName>
    </submittedName>
</protein>
<evidence type="ECO:0000313" key="7">
    <source>
        <dbReference type="Proteomes" id="UP000252405"/>
    </source>
</evidence>
<dbReference type="InterPro" id="IPR007318">
    <property type="entry name" value="Phopholipid_MeTrfase"/>
</dbReference>
<dbReference type="PANTHER" id="PTHR43847:SF1">
    <property type="entry name" value="BLL3993 PROTEIN"/>
    <property type="match status" value="1"/>
</dbReference>
<gene>
    <name evidence="6" type="ORF">DU505_19355</name>
</gene>
<evidence type="ECO:0000313" key="6">
    <source>
        <dbReference type="EMBL" id="RCV86821.1"/>
    </source>
</evidence>
<dbReference type="OrthoDB" id="9811969at2"/>
<proteinExistence type="predicted"/>
<feature type="transmembrane region" description="Helical" evidence="5">
    <location>
        <begin position="49"/>
        <end position="69"/>
    </location>
</feature>
<feature type="transmembrane region" description="Helical" evidence="5">
    <location>
        <begin position="15"/>
        <end position="37"/>
    </location>
</feature>
<accession>A0A368TQE0</accession>
<evidence type="ECO:0000256" key="4">
    <source>
        <dbReference type="ARBA" id="ARBA00023136"/>
    </source>
</evidence>
<evidence type="ECO:0000256" key="3">
    <source>
        <dbReference type="ARBA" id="ARBA00022989"/>
    </source>
</evidence>
<dbReference type="GO" id="GO:0032259">
    <property type="term" value="P:methylation"/>
    <property type="evidence" value="ECO:0007669"/>
    <property type="project" value="UniProtKB-KW"/>
</dbReference>
<dbReference type="InterPro" id="IPR052527">
    <property type="entry name" value="Metal_cation-efflux_comp"/>
</dbReference>
<dbReference type="Gene3D" id="1.20.120.1630">
    <property type="match status" value="1"/>
</dbReference>
<dbReference type="EMBL" id="QPII01000020">
    <property type="protein sequence ID" value="RCV86821.1"/>
    <property type="molecule type" value="Genomic_DNA"/>
</dbReference>
<comment type="caution">
    <text evidence="6">The sequence shown here is derived from an EMBL/GenBank/DDBJ whole genome shotgun (WGS) entry which is preliminary data.</text>
</comment>
<reference evidence="6 7" key="1">
    <citation type="submission" date="2018-07" db="EMBL/GenBank/DDBJ databases">
        <title>Halomonas montanilacus sp. nov., isolated from Lake Pengyan on Tibetan Plateau.</title>
        <authorList>
            <person name="Lu H."/>
            <person name="Xing P."/>
            <person name="Wu Q."/>
        </authorList>
    </citation>
    <scope>NUCLEOTIDE SEQUENCE [LARGE SCALE GENOMIC DNA]</scope>
    <source>
        <strain evidence="6 7">PYC7W</strain>
    </source>
</reference>
<sequence>MLLQKAALRRMDMRFLILPPVVLVVTAIVMVLLNQYVPLAQLWESPYRWSGIVVLLIGLGIAQWHARLFHRLETNIDTFGEPGSLTRQGLFAVTRNPMYLGFIIALTGLAVCLGSLAPFLATLCFALLVNFWYIPVEERNMQRKFGQVYLDYKAEVRRWL</sequence>
<keyword evidence="6" id="KW-0808">Transferase</keyword>
<dbReference type="Proteomes" id="UP000252405">
    <property type="component" value="Unassembled WGS sequence"/>
</dbReference>
<evidence type="ECO:0000256" key="2">
    <source>
        <dbReference type="ARBA" id="ARBA00022692"/>
    </source>
</evidence>
<evidence type="ECO:0000256" key="5">
    <source>
        <dbReference type="SAM" id="Phobius"/>
    </source>
</evidence>
<dbReference type="PANTHER" id="PTHR43847">
    <property type="entry name" value="BLL3993 PROTEIN"/>
    <property type="match status" value="1"/>
</dbReference>
<keyword evidence="4 5" id="KW-0472">Membrane</keyword>
<keyword evidence="7" id="KW-1185">Reference proteome</keyword>
<dbReference type="GO" id="GO:0008168">
    <property type="term" value="F:methyltransferase activity"/>
    <property type="evidence" value="ECO:0007669"/>
    <property type="project" value="UniProtKB-KW"/>
</dbReference>
<name>A0A368TQE0_9GAMM</name>
<dbReference type="AlphaFoldDB" id="A0A368TQE0"/>